<dbReference type="InterPro" id="IPR001729">
    <property type="entry name" value="SP-C"/>
</dbReference>
<evidence type="ECO:0000256" key="12">
    <source>
        <dbReference type="SAM" id="Phobius"/>
    </source>
</evidence>
<reference evidence="15" key="2">
    <citation type="journal article" date="2013" name="Nat. Genet.">
        <title>The draft genomes of soft-shell turtle and green sea turtle yield insights into the development and evolution of the turtle-specific body plan.</title>
        <authorList>
            <person name="Wang Z."/>
            <person name="Pascual-Anaya J."/>
            <person name="Zadissa A."/>
            <person name="Li W."/>
            <person name="Niimura Y."/>
            <person name="Huang Z."/>
            <person name="Li C."/>
            <person name="White S."/>
            <person name="Xiong Z."/>
            <person name="Fang D."/>
            <person name="Wang B."/>
            <person name="Ming Y."/>
            <person name="Chen Y."/>
            <person name="Zheng Y."/>
            <person name="Kuraku S."/>
            <person name="Pignatelli M."/>
            <person name="Herrero J."/>
            <person name="Beal K."/>
            <person name="Nozawa M."/>
            <person name="Li Q."/>
            <person name="Wang J."/>
            <person name="Zhang H."/>
            <person name="Yu L."/>
            <person name="Shigenobu S."/>
            <person name="Wang J."/>
            <person name="Liu J."/>
            <person name="Flicek P."/>
            <person name="Searle S."/>
            <person name="Wang J."/>
            <person name="Kuratani S."/>
            <person name="Yin Y."/>
            <person name="Aken B."/>
            <person name="Zhang G."/>
            <person name="Irie N."/>
        </authorList>
    </citation>
    <scope>NUCLEOTIDE SEQUENCE [LARGE SCALE GENOMIC DNA]</scope>
    <source>
        <strain evidence="15">Daiwa-1</strain>
    </source>
</reference>
<evidence type="ECO:0000259" key="13">
    <source>
        <dbReference type="PROSITE" id="PS50869"/>
    </source>
</evidence>
<keyword evidence="12" id="KW-0812">Transmembrane</keyword>
<dbReference type="PANTHER" id="PTHR10800">
    <property type="entry name" value="PULMONARY SURFACTANT-ASSOCIATED PROTEIN C"/>
    <property type="match status" value="1"/>
</dbReference>
<name>K7FH50_PELSI</name>
<dbReference type="SMART" id="SM00019">
    <property type="entry name" value="SF_P"/>
    <property type="match status" value="1"/>
</dbReference>
<dbReference type="SMART" id="SM01039">
    <property type="entry name" value="BRICHOS"/>
    <property type="match status" value="1"/>
</dbReference>
<keyword evidence="4" id="KW-0964">Secreted</keyword>
<comment type="function">
    <text evidence="1">Pulmonary surfactant associated proteins promote alveolar stability by lowering the surface tension at the air-liquid interface in the peripheral air spaces.</text>
</comment>
<dbReference type="InterPro" id="IPR015091">
    <property type="entry name" value="Surfactant_protein_propep"/>
</dbReference>
<dbReference type="AlphaFoldDB" id="K7FH50"/>
<keyword evidence="12" id="KW-0472">Membrane</keyword>
<evidence type="ECO:0000256" key="11">
    <source>
        <dbReference type="SAM" id="MobiDB-lite"/>
    </source>
</evidence>
<keyword evidence="15" id="KW-1185">Reference proteome</keyword>
<feature type="region of interest" description="Disordered" evidence="11">
    <location>
        <begin position="1"/>
        <end position="21"/>
    </location>
</feature>
<keyword evidence="3" id="KW-0767">Surface film</keyword>
<protein>
    <recommendedName>
        <fullName evidence="9">Surfactant protein C</fullName>
    </recommendedName>
    <alternativeName>
        <fullName evidence="10">Pulmonary surfactant-associated protein C</fullName>
    </alternativeName>
</protein>
<evidence type="ECO:0000256" key="9">
    <source>
        <dbReference type="ARBA" id="ARBA00044778"/>
    </source>
</evidence>
<evidence type="ECO:0000256" key="8">
    <source>
        <dbReference type="ARBA" id="ARBA00023288"/>
    </source>
</evidence>
<evidence type="ECO:0000256" key="10">
    <source>
        <dbReference type="ARBA" id="ARBA00044825"/>
    </source>
</evidence>
<dbReference type="OMA" id="WRHRACY"/>
<keyword evidence="5" id="KW-0305">Gaseous exchange</keyword>
<dbReference type="Gene3D" id="3.30.390.150">
    <property type="match status" value="1"/>
</dbReference>
<dbReference type="InterPro" id="IPR007084">
    <property type="entry name" value="BRICHOS_dom"/>
</dbReference>
<organism evidence="14 15">
    <name type="scientific">Pelodiscus sinensis</name>
    <name type="common">Chinese softshell turtle</name>
    <name type="synonym">Trionyx sinensis</name>
    <dbReference type="NCBI Taxonomy" id="13735"/>
    <lineage>
        <taxon>Eukaryota</taxon>
        <taxon>Metazoa</taxon>
        <taxon>Chordata</taxon>
        <taxon>Craniata</taxon>
        <taxon>Vertebrata</taxon>
        <taxon>Euteleostomi</taxon>
        <taxon>Archelosauria</taxon>
        <taxon>Testudinata</taxon>
        <taxon>Testudines</taxon>
        <taxon>Cryptodira</taxon>
        <taxon>Trionychia</taxon>
        <taxon>Trionychidae</taxon>
        <taxon>Pelodiscus</taxon>
    </lineage>
</organism>
<evidence type="ECO:0000256" key="1">
    <source>
        <dbReference type="ARBA" id="ARBA00002263"/>
    </source>
</evidence>
<evidence type="ECO:0000313" key="14">
    <source>
        <dbReference type="Ensembl" id="ENSPSIP00000007360.1"/>
    </source>
</evidence>
<evidence type="ECO:0000256" key="5">
    <source>
        <dbReference type="ARBA" id="ARBA00022713"/>
    </source>
</evidence>
<evidence type="ECO:0000256" key="2">
    <source>
        <dbReference type="ARBA" id="ARBA00004364"/>
    </source>
</evidence>
<dbReference type="GO" id="GO:0005615">
    <property type="term" value="C:extracellular space"/>
    <property type="evidence" value="ECO:0007669"/>
    <property type="project" value="TreeGrafter"/>
</dbReference>
<dbReference type="STRING" id="13735.ENSPSIP00000007360"/>
<dbReference type="Ensembl" id="ENSPSIT00000007401.1">
    <property type="protein sequence ID" value="ENSPSIP00000007360.1"/>
    <property type="gene ID" value="ENSPSIG00000006755.1"/>
</dbReference>
<evidence type="ECO:0000256" key="4">
    <source>
        <dbReference type="ARBA" id="ARBA00022525"/>
    </source>
</evidence>
<dbReference type="GeneTree" id="ENSGT00390000017162"/>
<dbReference type="HOGENOM" id="CLU_087015_0_0_1"/>
<keyword evidence="7" id="KW-1015">Disulfide bond</keyword>
<dbReference type="Pfam" id="PF08999">
    <property type="entry name" value="SP_C-Propep"/>
    <property type="match status" value="1"/>
</dbReference>
<feature type="transmembrane region" description="Helical" evidence="12">
    <location>
        <begin position="36"/>
        <end position="56"/>
    </location>
</feature>
<keyword evidence="8" id="KW-0449">Lipoprotein</keyword>
<keyword evidence="6" id="KW-0564">Palmitate</keyword>
<feature type="region of interest" description="Disordered" evidence="11">
    <location>
        <begin position="153"/>
        <end position="181"/>
    </location>
</feature>
<evidence type="ECO:0000256" key="6">
    <source>
        <dbReference type="ARBA" id="ARBA00023139"/>
    </source>
</evidence>
<comment type="subcellular location">
    <subcellularLocation>
        <location evidence="2">Secreted</location>
        <location evidence="2">Extracellular space</location>
        <location evidence="2">Surface film</location>
    </subcellularLocation>
</comment>
<dbReference type="eggNOG" id="ENOG502S6QH">
    <property type="taxonomic scope" value="Eukaryota"/>
</dbReference>
<dbReference type="PANTHER" id="PTHR10800:SF4">
    <property type="entry name" value="PULMONARY SURFACTANT-ASSOCIATED PROTEIN C"/>
    <property type="match status" value="1"/>
</dbReference>
<dbReference type="PROSITE" id="PS50869">
    <property type="entry name" value="BRICHOS"/>
    <property type="match status" value="1"/>
</dbReference>
<reference evidence="15" key="1">
    <citation type="submission" date="2011-10" db="EMBL/GenBank/DDBJ databases">
        <authorList>
            <consortium name="Soft-shell Turtle Genome Consortium"/>
        </authorList>
    </citation>
    <scope>NUCLEOTIDE SEQUENCE [LARGE SCALE GENOMIC DNA]</scope>
    <source>
        <strain evidence="15">Daiwa-1</strain>
    </source>
</reference>
<proteinExistence type="predicted"/>
<feature type="domain" description="BRICHOS" evidence="13">
    <location>
        <begin position="100"/>
        <end position="202"/>
    </location>
</feature>
<dbReference type="GO" id="GO:0007585">
    <property type="term" value="P:respiratory gaseous exchange by respiratory system"/>
    <property type="evidence" value="ECO:0007669"/>
    <property type="project" value="UniProtKB-KW"/>
</dbReference>
<evidence type="ECO:0000313" key="15">
    <source>
        <dbReference type="Proteomes" id="UP000007267"/>
    </source>
</evidence>
<accession>K7FH50</accession>
<dbReference type="EMBL" id="AGCU01168978">
    <property type="status" value="NOT_ANNOTATED_CDS"/>
    <property type="molecule type" value="Genomic_DNA"/>
</dbReference>
<evidence type="ECO:0000256" key="3">
    <source>
        <dbReference type="ARBA" id="ARBA00022439"/>
    </source>
</evidence>
<dbReference type="Proteomes" id="UP000007267">
    <property type="component" value="Unassembled WGS sequence"/>
</dbReference>
<reference evidence="14" key="4">
    <citation type="submission" date="2025-09" db="UniProtKB">
        <authorList>
            <consortium name="Ensembl"/>
        </authorList>
    </citation>
    <scope>IDENTIFICATION</scope>
</reference>
<reference evidence="14" key="3">
    <citation type="submission" date="2025-08" db="UniProtKB">
        <authorList>
            <consortium name="Ensembl"/>
        </authorList>
    </citation>
    <scope>IDENTIFICATION</scope>
</reference>
<keyword evidence="12" id="KW-1133">Transmembrane helix</keyword>
<dbReference type="Pfam" id="PF04089">
    <property type="entry name" value="BRICHOS"/>
    <property type="match status" value="1"/>
</dbReference>
<dbReference type="EMBL" id="AGCU01168977">
    <property type="status" value="NOT_ANNOTATED_CDS"/>
    <property type="molecule type" value="Genomic_DNA"/>
</dbReference>
<evidence type="ECO:0000256" key="7">
    <source>
        <dbReference type="ARBA" id="ARBA00023157"/>
    </source>
</evidence>
<sequence length="202" mass="22028">VREGDTEGGPERPPAGTAMNTGCPRVPGFASRLKKLLIVVVVVVVIVVVVLGFLLMGLRLSEKHTETVLRMTIQSLDGEGSPQQLSIRGKEKTGTFYVTAGINSSATVVYDYRHLLIGYRSWPGRACYLRRMDPENIPGLDAIAKAFQHRQVSGWGQRGQRRARLGPSEEPEEGGFPAPQANRSALGTTVNILCSNVPIYWA</sequence>